<organism evidence="3 4">
    <name type="scientific">Cerrena zonata</name>
    <dbReference type="NCBI Taxonomy" id="2478898"/>
    <lineage>
        <taxon>Eukaryota</taxon>
        <taxon>Fungi</taxon>
        <taxon>Dikarya</taxon>
        <taxon>Basidiomycota</taxon>
        <taxon>Agaricomycotina</taxon>
        <taxon>Agaricomycetes</taxon>
        <taxon>Polyporales</taxon>
        <taxon>Cerrenaceae</taxon>
        <taxon>Cerrena</taxon>
    </lineage>
</organism>
<feature type="domain" description="DUF6533" evidence="2">
    <location>
        <begin position="45"/>
        <end position="82"/>
    </location>
</feature>
<dbReference type="EMBL" id="JASBNA010000036">
    <property type="protein sequence ID" value="KAK7682413.1"/>
    <property type="molecule type" value="Genomic_DNA"/>
</dbReference>
<evidence type="ECO:0000259" key="2">
    <source>
        <dbReference type="Pfam" id="PF20151"/>
    </source>
</evidence>
<feature type="transmembrane region" description="Helical" evidence="1">
    <location>
        <begin position="140"/>
        <end position="160"/>
    </location>
</feature>
<dbReference type="AlphaFoldDB" id="A0AAW0FXT1"/>
<dbReference type="Proteomes" id="UP001385951">
    <property type="component" value="Unassembled WGS sequence"/>
</dbReference>
<comment type="caution">
    <text evidence="3">The sequence shown here is derived from an EMBL/GenBank/DDBJ whole genome shotgun (WGS) entry which is preliminary data.</text>
</comment>
<feature type="transmembrane region" description="Helical" evidence="1">
    <location>
        <begin position="69"/>
        <end position="87"/>
    </location>
</feature>
<protein>
    <recommendedName>
        <fullName evidence="2">DUF6533 domain-containing protein</fullName>
    </recommendedName>
</protein>
<proteinExistence type="predicted"/>
<gene>
    <name evidence="3" type="ORF">QCA50_014618</name>
</gene>
<evidence type="ECO:0000256" key="1">
    <source>
        <dbReference type="SAM" id="Phobius"/>
    </source>
</evidence>
<keyword evidence="1" id="KW-0812">Transmembrane</keyword>
<evidence type="ECO:0000313" key="3">
    <source>
        <dbReference type="EMBL" id="KAK7682413.1"/>
    </source>
</evidence>
<dbReference type="Pfam" id="PF20151">
    <property type="entry name" value="DUF6533"/>
    <property type="match status" value="1"/>
</dbReference>
<name>A0AAW0FXT1_9APHY</name>
<keyword evidence="1" id="KW-0472">Membrane</keyword>
<keyword evidence="1" id="KW-1133">Transmembrane helix</keyword>
<keyword evidence="4" id="KW-1185">Reference proteome</keyword>
<reference evidence="3 4" key="1">
    <citation type="submission" date="2022-09" db="EMBL/GenBank/DDBJ databases">
        <authorList>
            <person name="Palmer J.M."/>
        </authorList>
    </citation>
    <scope>NUCLEOTIDE SEQUENCE [LARGE SCALE GENOMIC DNA]</scope>
    <source>
        <strain evidence="3 4">DSM 7382</strain>
    </source>
</reference>
<feature type="transmembrane region" description="Helical" evidence="1">
    <location>
        <begin position="107"/>
        <end position="128"/>
    </location>
</feature>
<feature type="transmembrane region" description="Helical" evidence="1">
    <location>
        <begin position="166"/>
        <end position="187"/>
    </location>
</feature>
<sequence>MPNITAFYNNGTSLHIFLEEDTIRTLAFRVYVPFLNSTMPRTDGAVVFYDYIITLPQEIHTLWRRKKSVATCAVLVNRYALLLYVASQIPLSFPVTSGNPLTDPRSFMSILVSAAMILTLSCVVFDSLRIYGIMQHNIRVGISVAALGIGCFLLTVLFPVRDVVWVIFHNGAFLGCQGGISIMVLNLHRIITYVNQYWSFRVQGLTTKD</sequence>
<accession>A0AAW0FXT1</accession>
<dbReference type="InterPro" id="IPR045340">
    <property type="entry name" value="DUF6533"/>
</dbReference>
<evidence type="ECO:0000313" key="4">
    <source>
        <dbReference type="Proteomes" id="UP001385951"/>
    </source>
</evidence>